<comment type="caution">
    <text evidence="3">The sequence shown here is derived from an EMBL/GenBank/DDBJ whole genome shotgun (WGS) entry which is preliminary data.</text>
</comment>
<feature type="compositionally biased region" description="Basic and acidic residues" evidence="2">
    <location>
        <begin position="693"/>
        <end position="705"/>
    </location>
</feature>
<dbReference type="AlphaFoldDB" id="A0AAW0YRP0"/>
<protein>
    <submittedName>
        <fullName evidence="3">Uncharacterized protein</fullName>
    </submittedName>
</protein>
<reference evidence="3 4" key="1">
    <citation type="journal article" date="2024" name="bioRxiv">
        <title>Comparative genomics of Cryptococcus and Kwoniella reveals pathogenesis evolution and contrasting karyotype dynamics via intercentromeric recombination or chromosome fusion.</title>
        <authorList>
            <person name="Coelho M.A."/>
            <person name="David-Palma M."/>
            <person name="Shea T."/>
            <person name="Bowers K."/>
            <person name="McGinley-Smith S."/>
            <person name="Mohammad A.W."/>
            <person name="Gnirke A."/>
            <person name="Yurkov A.M."/>
            <person name="Nowrousian M."/>
            <person name="Sun S."/>
            <person name="Cuomo C.A."/>
            <person name="Heitman J."/>
        </authorList>
    </citation>
    <scope>NUCLEOTIDE SEQUENCE [LARGE SCALE GENOMIC DNA]</scope>
    <source>
        <strain evidence="3 4">CBS 13917</strain>
    </source>
</reference>
<dbReference type="KEGG" id="kne:92179953"/>
<dbReference type="EMBL" id="JBCAWK010000005">
    <property type="protein sequence ID" value="KAK8858468.1"/>
    <property type="molecule type" value="Genomic_DNA"/>
</dbReference>
<evidence type="ECO:0000256" key="1">
    <source>
        <dbReference type="SAM" id="Coils"/>
    </source>
</evidence>
<evidence type="ECO:0000313" key="3">
    <source>
        <dbReference type="EMBL" id="KAK8858468.1"/>
    </source>
</evidence>
<keyword evidence="1" id="KW-0175">Coiled coil</keyword>
<feature type="coiled-coil region" evidence="1">
    <location>
        <begin position="610"/>
        <end position="640"/>
    </location>
</feature>
<keyword evidence="4" id="KW-1185">Reference proteome</keyword>
<dbReference type="GeneID" id="92179953"/>
<feature type="region of interest" description="Disordered" evidence="2">
    <location>
        <begin position="689"/>
        <end position="721"/>
    </location>
</feature>
<sequence>MRISRSATKLALAGPKATNSLAPTIRPCAQSSRQAHSTAITGTESFGSPTFSPGLVLNTVPPPQTTSKLDPTGDFFRSSQPFPKSQSTLSTTPENHDETDLLRQLRDLLALPASSRNQWRSTQIWRLYRILSPAFRRSLDIATMQNVFQSVLPNTFFVQKITGPIEASTAENLKLRLHKYRNLGEKWERRLRTVAADMMAAHPDKVDPRVFVKPLRKLAMLGEKTGCEEIIREVRYRYDGNGKVQVSPKLLRQMYNSGLQSVARWLGANAHRWRSAQRDIAEAIEVTRRLVTAMQEANIPPSPRTADSLLNTARFVSSASTDQTTRKAFDRLTEMILTEGYGLNLNEAKAPGLHSEAKLRNAARMAVIDMLGRKGDVFGMIAAADHIFTEAEERMQRLSSISEKDSNVEVEEDIPTLSSMLAAEQAARAERGWFGRKTSKVEEQSTSAVGEFAEQSTFNKRRRFADFLSPIPTPDEVMLTQSSDAGEISTRLRASLQSLRNPAHWSALTSSENATVHSMLSRAWLSKDKAGPSDTSYKYVSLHILRVALRAAHAEQSRWIGQLLSGVHAPKTLELPILCVDPNWFRTVWRTVRHTRSGSSRGVGCSSVILEELDEAVNRIEQEQNAIAQALAKLEVESDAEVNRSGPAATATEAFDVTGHLERLVQTKESLLEVREMIGQQVEITMARTTKARQAEKAKRAEREAQTSSQRGSKLAGKLLKMRKSDSGDALGALRWEGTQPALA</sequence>
<dbReference type="RefSeq" id="XP_066803309.1">
    <property type="nucleotide sequence ID" value="XM_066945808.1"/>
</dbReference>
<evidence type="ECO:0000313" key="4">
    <source>
        <dbReference type="Proteomes" id="UP001388673"/>
    </source>
</evidence>
<organism evidence="3 4">
    <name type="scientific">Kwoniella newhampshirensis</name>
    <dbReference type="NCBI Taxonomy" id="1651941"/>
    <lineage>
        <taxon>Eukaryota</taxon>
        <taxon>Fungi</taxon>
        <taxon>Dikarya</taxon>
        <taxon>Basidiomycota</taxon>
        <taxon>Agaricomycotina</taxon>
        <taxon>Tremellomycetes</taxon>
        <taxon>Tremellales</taxon>
        <taxon>Cryptococcaceae</taxon>
        <taxon>Kwoniella</taxon>
    </lineage>
</organism>
<dbReference type="Proteomes" id="UP001388673">
    <property type="component" value="Unassembled WGS sequence"/>
</dbReference>
<feature type="region of interest" description="Disordered" evidence="2">
    <location>
        <begin position="74"/>
        <end position="98"/>
    </location>
</feature>
<gene>
    <name evidence="3" type="ORF">IAR55_002695</name>
</gene>
<proteinExistence type="predicted"/>
<name>A0AAW0YRP0_9TREE</name>
<accession>A0AAW0YRP0</accession>
<feature type="compositionally biased region" description="Polar residues" evidence="2">
    <location>
        <begin position="77"/>
        <end position="93"/>
    </location>
</feature>
<feature type="region of interest" description="Disordered" evidence="2">
    <location>
        <begin position="1"/>
        <end position="22"/>
    </location>
</feature>
<evidence type="ECO:0000256" key="2">
    <source>
        <dbReference type="SAM" id="MobiDB-lite"/>
    </source>
</evidence>